<gene>
    <name evidence="1" type="ORF">CKO25_11665</name>
</gene>
<evidence type="ECO:0000313" key="2">
    <source>
        <dbReference type="Proteomes" id="UP001138802"/>
    </source>
</evidence>
<dbReference type="AlphaFoldDB" id="A0A9X0WID9"/>
<keyword evidence="2" id="KW-1185">Reference proteome</keyword>
<evidence type="ECO:0000313" key="1">
    <source>
        <dbReference type="EMBL" id="MBK1645284.1"/>
    </source>
</evidence>
<sequence>MLKGNAMKIAVGLECETAIGPACNEATPMLADAQGGRRVAREILREVGVKTDGQAARNGARLHRDDRCWRESRCWKTGRHQNELDRVIRRRR</sequence>
<comment type="caution">
    <text evidence="1">The sequence shown here is derived from an EMBL/GenBank/DDBJ whole genome shotgun (WGS) entry which is preliminary data.</text>
</comment>
<reference evidence="1 2" key="1">
    <citation type="journal article" date="2020" name="Microorganisms">
        <title>Osmotic Adaptation and Compatible Solute Biosynthesis of Phototrophic Bacteria as Revealed from Genome Analyses.</title>
        <authorList>
            <person name="Imhoff J.F."/>
            <person name="Rahn T."/>
            <person name="Kunzel S."/>
            <person name="Keller A."/>
            <person name="Neulinger S.C."/>
        </authorList>
    </citation>
    <scope>NUCLEOTIDE SEQUENCE [LARGE SCALE GENOMIC DNA]</scope>
    <source>
        <strain evidence="1 2">DSM 21303</strain>
    </source>
</reference>
<proteinExistence type="predicted"/>
<accession>A0A9X0WID9</accession>
<organism evidence="1 2">
    <name type="scientific">Thiocapsa imhoffii</name>
    <dbReference type="NCBI Taxonomy" id="382777"/>
    <lineage>
        <taxon>Bacteria</taxon>
        <taxon>Pseudomonadati</taxon>
        <taxon>Pseudomonadota</taxon>
        <taxon>Gammaproteobacteria</taxon>
        <taxon>Chromatiales</taxon>
        <taxon>Chromatiaceae</taxon>
        <taxon>Thiocapsa</taxon>
    </lineage>
</organism>
<dbReference type="Proteomes" id="UP001138802">
    <property type="component" value="Unassembled WGS sequence"/>
</dbReference>
<name>A0A9X0WID9_9GAMM</name>
<protein>
    <submittedName>
        <fullName evidence="1">Uncharacterized protein</fullName>
    </submittedName>
</protein>
<dbReference type="EMBL" id="NRSD01000011">
    <property type="protein sequence ID" value="MBK1645284.1"/>
    <property type="molecule type" value="Genomic_DNA"/>
</dbReference>